<dbReference type="EMBL" id="JN716061">
    <property type="protein sequence ID" value="AEX88986.1"/>
    <property type="molecule type" value="Genomic_DNA"/>
</dbReference>
<organism evidence="2">
    <name type="scientific">Austrarchaea monteithi</name>
    <dbReference type="NCBI Taxonomy" id="1028702"/>
    <lineage>
        <taxon>Eukaryota</taxon>
        <taxon>Metazoa</taxon>
        <taxon>Ecdysozoa</taxon>
        <taxon>Arthropoda</taxon>
        <taxon>Chelicerata</taxon>
        <taxon>Arachnida</taxon>
        <taxon>Araneae</taxon>
        <taxon>Araneomorphae</taxon>
        <taxon>Entelegynae</taxon>
        <taxon>Palpimanoidea</taxon>
        <taxon>Archaeidae</taxon>
        <taxon>Austrarchaea</taxon>
    </lineage>
</organism>
<dbReference type="EMBL" id="JN716060">
    <property type="protein sequence ID" value="AEX88983.1"/>
    <property type="molecule type" value="Genomic_DNA"/>
</dbReference>
<keyword evidence="1" id="KW-0472">Membrane</keyword>
<accession>H2E471</accession>
<keyword evidence="1" id="KW-0812">Transmembrane</keyword>
<evidence type="ECO:0000313" key="2">
    <source>
        <dbReference type="EMBL" id="AEX88983.1"/>
    </source>
</evidence>
<feature type="transmembrane region" description="Helical" evidence="1">
    <location>
        <begin position="6"/>
        <end position="28"/>
    </location>
</feature>
<gene>
    <name evidence="2" type="primary">ATP8</name>
</gene>
<evidence type="ECO:0000313" key="3">
    <source>
        <dbReference type="EMBL" id="AEX88986.1"/>
    </source>
</evidence>
<geneLocation type="mitochondrion" evidence="2"/>
<evidence type="ECO:0000256" key="1">
    <source>
        <dbReference type="SAM" id="Phobius"/>
    </source>
</evidence>
<keyword evidence="2" id="KW-0496">Mitochondrion</keyword>
<sequence length="49" mass="5757">MPQLGPLFWVISFLVVILLLLSLMKIFYLNGLWINKVNSVSLKMMGWCW</sequence>
<keyword evidence="1" id="KW-1133">Transmembrane helix</keyword>
<protein>
    <submittedName>
        <fullName evidence="2">ATP synthase F0 subunit 8</fullName>
    </submittedName>
</protein>
<proteinExistence type="predicted"/>
<name>H2E471_9ARAC</name>
<dbReference type="AlphaFoldDB" id="H2E471"/>
<reference evidence="2" key="1">
    <citation type="journal article" date="2012" name="Mol. Phylogenet. Evol.">
        <title>Phylogeny and historical biogeography of ancient assassin spiders (Araneae: Archaeidae) in the Australian mesic zone: Evidence for Miocene speciation within Tertiary refugia.</title>
        <authorList>
            <person name="Rix M.G."/>
            <person name="Harvey M.S."/>
        </authorList>
    </citation>
    <scope>NUCLEOTIDE SEQUENCE</scope>
    <source>
        <strain evidence="2">Ar52_92_F</strain>
        <strain evidence="3">Ar52_93_J</strain>
    </source>
</reference>